<dbReference type="GO" id="GO:0005829">
    <property type="term" value="C:cytosol"/>
    <property type="evidence" value="ECO:0007669"/>
    <property type="project" value="TreeGrafter"/>
</dbReference>
<dbReference type="InterPro" id="IPR047657">
    <property type="entry name" value="PmbA"/>
</dbReference>
<dbReference type="GO" id="GO:0008237">
    <property type="term" value="F:metallopeptidase activity"/>
    <property type="evidence" value="ECO:0007669"/>
    <property type="project" value="InterPro"/>
</dbReference>
<dbReference type="PANTHER" id="PTHR43421">
    <property type="entry name" value="METALLOPROTEASE PMBA"/>
    <property type="match status" value="1"/>
</dbReference>
<reference evidence="2" key="1">
    <citation type="submission" date="2020-02" db="EMBL/GenBank/DDBJ databases">
        <authorList>
            <person name="Meier V. D."/>
        </authorList>
    </citation>
    <scope>NUCLEOTIDE SEQUENCE</scope>
    <source>
        <strain evidence="2">AVDCRST_MAG77</strain>
    </source>
</reference>
<dbReference type="Pfam" id="PF19289">
    <property type="entry name" value="PmbA_TldD_3rd"/>
    <property type="match status" value="1"/>
</dbReference>
<dbReference type="Gene3D" id="3.30.2290.10">
    <property type="entry name" value="PmbA/TldD superfamily"/>
    <property type="match status" value="1"/>
</dbReference>
<name>A0A6J4I499_9CHLR</name>
<dbReference type="AlphaFoldDB" id="A0A6J4I499"/>
<dbReference type="InterPro" id="IPR035068">
    <property type="entry name" value="TldD/PmbA_N"/>
</dbReference>
<dbReference type="InterPro" id="IPR045569">
    <property type="entry name" value="Metalloprtase-TldD/E_C"/>
</dbReference>
<feature type="domain" description="Metalloprotease TldD/E C-terminal" evidence="1">
    <location>
        <begin position="242"/>
        <end position="455"/>
    </location>
</feature>
<accession>A0A6J4I499</accession>
<protein>
    <recommendedName>
        <fullName evidence="1">Metalloprotease TldD/E C-terminal domain-containing protein</fullName>
    </recommendedName>
</protein>
<sequence length="460" mass="49229">MLDLIKAALGRQDGATDWTVRRRRNRNTQLYLIGRSIENLREVETEEFELEVYNDHPFPAGFRDRDGGAPAGHARGSASVTLVPADRGRIGDRIADAVAMAQLVHSPHFDLPERPDYPDVPLADAGLAHAASARAAAVSFAEELWAAVEREQGVRLSAAELFLTVTDLELHNSRDIQVGTSTTRIMSEIVLLAGDGASEEAEHFRQIETRRLPELHLDDQVAEAARFARDTLRTRAPRTRVGPVILEGEALVTLFEAFSFQASARAAYQKLSATELGQSVLGDRSVTGDSLTIRSNALRPYGLGSHRFDSDGVPGQDVLLIEDGILRGRVAGQRYAQYLGLPVTGQMGAIEVALGSTPLPELVRGEPVLRVVKFSSPEVDPITGNFGTEIRLAYEEDGKGGAAQPVKGGSVSGNVFDAFAGARLASGLRELPLAGFSAGGGAYAGPQAVRFATLSVSGDD</sequence>
<dbReference type="InterPro" id="IPR036059">
    <property type="entry name" value="TldD/PmbA_sf"/>
</dbReference>
<proteinExistence type="predicted"/>
<dbReference type="SUPFAM" id="SSF111283">
    <property type="entry name" value="Putative modulator of DNA gyrase, PmbA/TldD"/>
    <property type="match status" value="1"/>
</dbReference>
<evidence type="ECO:0000313" key="2">
    <source>
        <dbReference type="EMBL" id="CAA9241842.1"/>
    </source>
</evidence>
<organism evidence="2">
    <name type="scientific">uncultured Chloroflexota bacterium</name>
    <dbReference type="NCBI Taxonomy" id="166587"/>
    <lineage>
        <taxon>Bacteria</taxon>
        <taxon>Bacillati</taxon>
        <taxon>Chloroflexota</taxon>
        <taxon>environmental samples</taxon>
    </lineage>
</organism>
<evidence type="ECO:0000259" key="1">
    <source>
        <dbReference type="Pfam" id="PF19289"/>
    </source>
</evidence>
<dbReference type="EMBL" id="CADCTC010000100">
    <property type="protein sequence ID" value="CAA9241842.1"/>
    <property type="molecule type" value="Genomic_DNA"/>
</dbReference>
<dbReference type="GO" id="GO:0006508">
    <property type="term" value="P:proteolysis"/>
    <property type="evidence" value="ECO:0007669"/>
    <property type="project" value="InterPro"/>
</dbReference>
<dbReference type="PANTHER" id="PTHR43421:SF1">
    <property type="entry name" value="METALLOPROTEASE PMBA"/>
    <property type="match status" value="1"/>
</dbReference>
<gene>
    <name evidence="2" type="ORF">AVDCRST_MAG77-1580</name>
</gene>